<evidence type="ECO:0000313" key="8">
    <source>
        <dbReference type="EMBL" id="RDZ12356.1"/>
    </source>
</evidence>
<gene>
    <name evidence="8" type="ORF">C3744_18870</name>
</gene>
<evidence type="ECO:0000313" key="9">
    <source>
        <dbReference type="Proteomes" id="UP000256519"/>
    </source>
</evidence>
<evidence type="ECO:0000259" key="7">
    <source>
        <dbReference type="PROSITE" id="PS50850"/>
    </source>
</evidence>
<feature type="transmembrane region" description="Helical" evidence="6">
    <location>
        <begin position="20"/>
        <end position="38"/>
    </location>
</feature>
<keyword evidence="5 6" id="KW-0472">Membrane</keyword>
<protein>
    <recommendedName>
        <fullName evidence="7">Major facilitator superfamily (MFS) profile domain-containing protein</fullName>
    </recommendedName>
</protein>
<dbReference type="InterPro" id="IPR020846">
    <property type="entry name" value="MFS_dom"/>
</dbReference>
<evidence type="ECO:0000256" key="6">
    <source>
        <dbReference type="SAM" id="Phobius"/>
    </source>
</evidence>
<name>A0A3D8WZC8_PRIMG</name>
<evidence type="ECO:0000256" key="3">
    <source>
        <dbReference type="ARBA" id="ARBA00022692"/>
    </source>
</evidence>
<dbReference type="PROSITE" id="PS50850">
    <property type="entry name" value="MFS"/>
    <property type="match status" value="1"/>
</dbReference>
<dbReference type="AlphaFoldDB" id="A0A3D8WZC8"/>
<proteinExistence type="predicted"/>
<feature type="domain" description="Major facilitator superfamily (MFS) profile" evidence="7">
    <location>
        <begin position="1"/>
        <end position="114"/>
    </location>
</feature>
<evidence type="ECO:0000256" key="1">
    <source>
        <dbReference type="ARBA" id="ARBA00004651"/>
    </source>
</evidence>
<dbReference type="GO" id="GO:0005886">
    <property type="term" value="C:plasma membrane"/>
    <property type="evidence" value="ECO:0007669"/>
    <property type="project" value="UniProtKB-SubCell"/>
</dbReference>
<evidence type="ECO:0000256" key="4">
    <source>
        <dbReference type="ARBA" id="ARBA00022989"/>
    </source>
</evidence>
<dbReference type="InterPro" id="IPR036259">
    <property type="entry name" value="MFS_trans_sf"/>
</dbReference>
<sequence length="114" mass="11901">MFLSVYVASYGFSTGEWLQIYGSLFTSAIIFNLICGIVGDKIGWIKTITWFGAVVFALTTLAGYIPLSALMLSLAPNNKGAAASVINLSNGLGAFVAPALVSIFIGSIGTGRVM</sequence>
<dbReference type="Proteomes" id="UP000256519">
    <property type="component" value="Unassembled WGS sequence"/>
</dbReference>
<keyword evidence="2" id="KW-0813">Transport</keyword>
<feature type="transmembrane region" description="Helical" evidence="6">
    <location>
        <begin position="50"/>
        <end position="72"/>
    </location>
</feature>
<dbReference type="Gene3D" id="1.20.1250.20">
    <property type="entry name" value="MFS general substrate transporter like domains"/>
    <property type="match status" value="1"/>
</dbReference>
<comment type="caution">
    <text evidence="8">The sequence shown here is derived from an EMBL/GenBank/DDBJ whole genome shotgun (WGS) entry which is preliminary data.</text>
</comment>
<feature type="transmembrane region" description="Helical" evidence="6">
    <location>
        <begin position="92"/>
        <end position="111"/>
    </location>
</feature>
<dbReference type="EMBL" id="PQWM01000022">
    <property type="protein sequence ID" value="RDZ12356.1"/>
    <property type="molecule type" value="Genomic_DNA"/>
</dbReference>
<keyword evidence="3 6" id="KW-0812">Transmembrane</keyword>
<accession>A0A3D8WZC8</accession>
<reference evidence="8 9" key="1">
    <citation type="journal article" date="2018" name="Appl. Environ. Microbiol.">
        <title>Antimicrobial susceptibility testing and tentative epidemiological cut-off values of five Bacillus species relevant for use as animal feed additives or for plant protection.</title>
        <authorList>
            <person name="Agerso Y."/>
            <person name="Stuer-Lauridsen B."/>
            <person name="Bjerre K."/>
            <person name="Jensen M.G."/>
            <person name="Johansen E."/>
            <person name="Bennedsen M."/>
            <person name="Brockmann E."/>
            <person name="Nielsen B."/>
        </authorList>
    </citation>
    <scope>NUCLEOTIDE SEQUENCE [LARGE SCALE GENOMIC DNA]</scope>
    <source>
        <strain evidence="8 9">CHCC20162</strain>
    </source>
</reference>
<dbReference type="GO" id="GO:0022857">
    <property type="term" value="F:transmembrane transporter activity"/>
    <property type="evidence" value="ECO:0007669"/>
    <property type="project" value="InterPro"/>
</dbReference>
<evidence type="ECO:0000256" key="5">
    <source>
        <dbReference type="ARBA" id="ARBA00023136"/>
    </source>
</evidence>
<organism evidence="8 9">
    <name type="scientific">Priestia megaterium</name>
    <name type="common">Bacillus megaterium</name>
    <dbReference type="NCBI Taxonomy" id="1404"/>
    <lineage>
        <taxon>Bacteria</taxon>
        <taxon>Bacillati</taxon>
        <taxon>Bacillota</taxon>
        <taxon>Bacilli</taxon>
        <taxon>Bacillales</taxon>
        <taxon>Bacillaceae</taxon>
        <taxon>Priestia</taxon>
    </lineage>
</organism>
<evidence type="ECO:0000256" key="2">
    <source>
        <dbReference type="ARBA" id="ARBA00022448"/>
    </source>
</evidence>
<keyword evidence="4 6" id="KW-1133">Transmembrane helix</keyword>
<comment type="subcellular location">
    <subcellularLocation>
        <location evidence="1">Cell membrane</location>
        <topology evidence="1">Multi-pass membrane protein</topology>
    </subcellularLocation>
</comment>
<dbReference type="SUPFAM" id="SSF103473">
    <property type="entry name" value="MFS general substrate transporter"/>
    <property type="match status" value="1"/>
</dbReference>